<evidence type="ECO:0000256" key="3">
    <source>
        <dbReference type="ARBA" id="ARBA00022806"/>
    </source>
</evidence>
<dbReference type="GO" id="GO:0005737">
    <property type="term" value="C:cytoplasm"/>
    <property type="evidence" value="ECO:0007669"/>
    <property type="project" value="UniProtKB-SubCell"/>
</dbReference>
<feature type="domain" description="DNA2/NAM7 helicase-like C-terminal" evidence="6">
    <location>
        <begin position="719"/>
        <end position="902"/>
    </location>
</feature>
<evidence type="ECO:0000259" key="5">
    <source>
        <dbReference type="Pfam" id="PF13086"/>
    </source>
</evidence>
<dbReference type="STRING" id="177199.A0A420Y0R9"/>
<dbReference type="InterPro" id="IPR047187">
    <property type="entry name" value="SF1_C_Upf1"/>
</dbReference>
<dbReference type="PANTHER" id="PTHR45418">
    <property type="entry name" value="CANCER/TESTIS ANTIGEN 55"/>
    <property type="match status" value="1"/>
</dbReference>
<comment type="subcellular location">
    <subcellularLocation>
        <location evidence="1">Cytoplasm</location>
    </subcellularLocation>
</comment>
<sequence>MASQTHTDRDCITCDRRQPLDQFIQRGIKGVTDAKPVKKCLSCREAHTARQEQDRHAGHFQKAVATQLNTPTAATTFVKPRKSAAIPIVNPNSSPVLASRKVQGANGAASNPSIVSQQVLDKKIAQTKVGREVSLEPVPSEAAAQEGSDHSGSDARLESGFDVYVTPFVPEVLKAINWSPAYATMNTPMLKSLDLVQYGIRALGAPQPELSAPPPIETSPVLVELSPTTYELHFRFHLAQEIFAQHKENATFSLYSHQISVVFDKANKGATCSLLVPGLPEHCPYVEEDDEVILRQVWADHLGRVERKHPNGPWNGIEYRGRITAVLRAKEKLVVQVNGLTPQVADPQRWNLVGDDGQSVFYSLRFNVQFPLPSDRYQPLEDVLPHFQAALNQARSRTYEQVDSFDDRSSPVPDELHYWVQSMLFPTEADCDAQFNLHSGRFEQQYIDNALNYEQKTAVENICLQNYGTVPYIISGPPGTGKTKTLIETALQLLKNVEQVSHILVCAPSDPATDTLAERLRLHLQPHELLRLNRPSRSFNEVPNTLLPYCHIANDMFAFPDFGQLMKYRVVVTSCRDACLLMYSRMTNSDLYNAEYGLSTRIHPFRTSKPSEVELHWTALLLDEAAQATEPEALLPLHVIAPPLTAPKLAFTPLFVMAGDHCQLGPRTSLPKSPLKRSLFARLFARSVYANHPLARGKAGEAPPPLTPAMLPILRPPFTNLVRNYRSHPAILAMPSKLFYFDTLLAEALRPVLTLGTWDGWIGKRWPILYHNNKSPDNLERDGGGWFNIGEATLAIQYAKRLSAHLGGRQKEICIMSPFKAQVRRLRKLARSPAYELFDVNIGPTEAFQGLEHGVVILCVTRSRRRFVEKDKELNWGIIGQPNKMNVALTRAKYGLIVLGDQDVLMDDPHWRAVLRFYYRSGSVVNPQVTEDMKDIKPDDFTNWEKDSMAAQWEFEGFRHGLAAK</sequence>
<dbReference type="InterPro" id="IPR041677">
    <property type="entry name" value="DNA2/NAM7_AAA_11"/>
</dbReference>
<gene>
    <name evidence="7" type="ORF">DL546_004731</name>
</gene>
<evidence type="ECO:0000256" key="1">
    <source>
        <dbReference type="ARBA" id="ARBA00004496"/>
    </source>
</evidence>
<accession>A0A420Y0R9</accession>
<dbReference type="InterPro" id="IPR041679">
    <property type="entry name" value="DNA2/NAM7-like_C"/>
</dbReference>
<dbReference type="Gene3D" id="3.40.50.300">
    <property type="entry name" value="P-loop containing nucleotide triphosphate hydrolases"/>
    <property type="match status" value="2"/>
</dbReference>
<dbReference type="Pfam" id="PF13086">
    <property type="entry name" value="AAA_11"/>
    <property type="match status" value="1"/>
</dbReference>
<evidence type="ECO:0000256" key="4">
    <source>
        <dbReference type="SAM" id="MobiDB-lite"/>
    </source>
</evidence>
<keyword evidence="8" id="KW-1185">Reference proteome</keyword>
<feature type="region of interest" description="Disordered" evidence="4">
    <location>
        <begin position="131"/>
        <end position="155"/>
    </location>
</feature>
<dbReference type="GO" id="GO:0004386">
    <property type="term" value="F:helicase activity"/>
    <property type="evidence" value="ECO:0007669"/>
    <property type="project" value="InterPro"/>
</dbReference>
<comment type="caution">
    <text evidence="7">The sequence shown here is derived from an EMBL/GenBank/DDBJ whole genome shotgun (WGS) entry which is preliminary data.</text>
</comment>
<keyword evidence="3" id="KW-0067">ATP-binding</keyword>
<dbReference type="EMBL" id="QVQW01000073">
    <property type="protein sequence ID" value="RKU41525.1"/>
    <property type="molecule type" value="Genomic_DNA"/>
</dbReference>
<dbReference type="Pfam" id="PF13087">
    <property type="entry name" value="AAA_12"/>
    <property type="match status" value="1"/>
</dbReference>
<dbReference type="InterPro" id="IPR027417">
    <property type="entry name" value="P-loop_NTPase"/>
</dbReference>
<keyword evidence="3" id="KW-0378">Hydrolase</keyword>
<dbReference type="CDD" id="cd18808">
    <property type="entry name" value="SF1_C_Upf1"/>
    <property type="match status" value="1"/>
</dbReference>
<proteinExistence type="predicted"/>
<protein>
    <submittedName>
        <fullName evidence="7">Uncharacterized protein</fullName>
    </submittedName>
</protein>
<name>A0A420Y0R9_9PEZI</name>
<evidence type="ECO:0000313" key="8">
    <source>
        <dbReference type="Proteomes" id="UP000275385"/>
    </source>
</evidence>
<dbReference type="AlphaFoldDB" id="A0A420Y0R9"/>
<dbReference type="PANTHER" id="PTHR45418:SF5">
    <property type="entry name" value="BRCA2-INTERACTING PROTEIN-LIKE-RELATED"/>
    <property type="match status" value="1"/>
</dbReference>
<keyword evidence="3" id="KW-0347">Helicase</keyword>
<reference evidence="7 8" key="1">
    <citation type="submission" date="2018-08" db="EMBL/GenBank/DDBJ databases">
        <title>Draft genome of the lignicolous fungus Coniochaeta pulveracea.</title>
        <authorList>
            <person name="Borstlap C.J."/>
            <person name="De Witt R.N."/>
            <person name="Botha A."/>
            <person name="Volschenk H."/>
        </authorList>
    </citation>
    <scope>NUCLEOTIDE SEQUENCE [LARGE SCALE GENOMIC DNA]</scope>
    <source>
        <strain evidence="7 8">CAB683</strain>
    </source>
</reference>
<keyword evidence="2" id="KW-0963">Cytoplasm</keyword>
<dbReference type="Proteomes" id="UP000275385">
    <property type="component" value="Unassembled WGS sequence"/>
</dbReference>
<evidence type="ECO:0000313" key="7">
    <source>
        <dbReference type="EMBL" id="RKU41525.1"/>
    </source>
</evidence>
<dbReference type="OrthoDB" id="6513042at2759"/>
<evidence type="ECO:0000256" key="2">
    <source>
        <dbReference type="ARBA" id="ARBA00022490"/>
    </source>
</evidence>
<organism evidence="7 8">
    <name type="scientific">Coniochaeta pulveracea</name>
    <dbReference type="NCBI Taxonomy" id="177199"/>
    <lineage>
        <taxon>Eukaryota</taxon>
        <taxon>Fungi</taxon>
        <taxon>Dikarya</taxon>
        <taxon>Ascomycota</taxon>
        <taxon>Pezizomycotina</taxon>
        <taxon>Sordariomycetes</taxon>
        <taxon>Sordariomycetidae</taxon>
        <taxon>Coniochaetales</taxon>
        <taxon>Coniochaetaceae</taxon>
        <taxon>Coniochaeta</taxon>
    </lineage>
</organism>
<dbReference type="SUPFAM" id="SSF52540">
    <property type="entry name" value="P-loop containing nucleoside triphosphate hydrolases"/>
    <property type="match status" value="1"/>
</dbReference>
<feature type="domain" description="DNA2/NAM7 helicase helicase" evidence="5">
    <location>
        <begin position="451"/>
        <end position="536"/>
    </location>
</feature>
<evidence type="ECO:0000259" key="6">
    <source>
        <dbReference type="Pfam" id="PF13087"/>
    </source>
</evidence>
<keyword evidence="3" id="KW-0547">Nucleotide-binding</keyword>